<comment type="caution">
    <text evidence="2">The sequence shown here is derived from an EMBL/GenBank/DDBJ whole genome shotgun (WGS) entry which is preliminary data.</text>
</comment>
<feature type="compositionally biased region" description="Basic residues" evidence="1">
    <location>
        <begin position="1"/>
        <end position="12"/>
    </location>
</feature>
<evidence type="ECO:0000256" key="1">
    <source>
        <dbReference type="SAM" id="MobiDB-lite"/>
    </source>
</evidence>
<organism evidence="2 3">
    <name type="scientific">Trichonephila inaurata madagascariensis</name>
    <dbReference type="NCBI Taxonomy" id="2747483"/>
    <lineage>
        <taxon>Eukaryota</taxon>
        <taxon>Metazoa</taxon>
        <taxon>Ecdysozoa</taxon>
        <taxon>Arthropoda</taxon>
        <taxon>Chelicerata</taxon>
        <taxon>Arachnida</taxon>
        <taxon>Araneae</taxon>
        <taxon>Araneomorphae</taxon>
        <taxon>Entelegynae</taxon>
        <taxon>Araneoidea</taxon>
        <taxon>Nephilidae</taxon>
        <taxon>Trichonephila</taxon>
        <taxon>Trichonephila inaurata</taxon>
    </lineage>
</organism>
<sequence length="128" mass="14581">MERDLRKQRRRNPSSVQVQKQRSCRGHLSGCIKFVRRNIPGVSYGKIRHMGLILLLGGACKDLLLAPGNRSNDTHDNWQRAHHIHEGSGNGRGRPDRKSPHQGRKESGSEKNEKKTWSEEGRRLDDGL</sequence>
<feature type="compositionally biased region" description="Basic and acidic residues" evidence="1">
    <location>
        <begin position="93"/>
        <end position="128"/>
    </location>
</feature>
<name>A0A8X6XXX9_9ARAC</name>
<feature type="region of interest" description="Disordered" evidence="1">
    <location>
        <begin position="67"/>
        <end position="128"/>
    </location>
</feature>
<evidence type="ECO:0000313" key="2">
    <source>
        <dbReference type="EMBL" id="GFY61371.1"/>
    </source>
</evidence>
<proteinExistence type="predicted"/>
<dbReference type="Proteomes" id="UP000886998">
    <property type="component" value="Unassembled WGS sequence"/>
</dbReference>
<feature type="region of interest" description="Disordered" evidence="1">
    <location>
        <begin position="1"/>
        <end position="22"/>
    </location>
</feature>
<protein>
    <submittedName>
        <fullName evidence="2">Uncharacterized protein</fullName>
    </submittedName>
</protein>
<gene>
    <name evidence="2" type="ORF">TNIN_151401</name>
</gene>
<evidence type="ECO:0000313" key="3">
    <source>
        <dbReference type="Proteomes" id="UP000886998"/>
    </source>
</evidence>
<dbReference type="AlphaFoldDB" id="A0A8X6XXX9"/>
<reference evidence="2" key="1">
    <citation type="submission" date="2020-08" db="EMBL/GenBank/DDBJ databases">
        <title>Multicomponent nature underlies the extraordinary mechanical properties of spider dragline silk.</title>
        <authorList>
            <person name="Kono N."/>
            <person name="Nakamura H."/>
            <person name="Mori M."/>
            <person name="Yoshida Y."/>
            <person name="Ohtoshi R."/>
            <person name="Malay A.D."/>
            <person name="Moran D.A.P."/>
            <person name="Tomita M."/>
            <person name="Numata K."/>
            <person name="Arakawa K."/>
        </authorList>
    </citation>
    <scope>NUCLEOTIDE SEQUENCE</scope>
</reference>
<dbReference type="EMBL" id="BMAV01013615">
    <property type="protein sequence ID" value="GFY61371.1"/>
    <property type="molecule type" value="Genomic_DNA"/>
</dbReference>
<keyword evidence="3" id="KW-1185">Reference proteome</keyword>
<accession>A0A8X6XXX9</accession>